<accession>A0A0A9VX93</accession>
<name>A0A0A9VX93_LYGHE</name>
<evidence type="ECO:0000313" key="1">
    <source>
        <dbReference type="EMBL" id="JAG00274.1"/>
    </source>
</evidence>
<reference evidence="1" key="2">
    <citation type="submission" date="2014-07" db="EMBL/GenBank/DDBJ databases">
        <authorList>
            <person name="Hull J."/>
        </authorList>
    </citation>
    <scope>NUCLEOTIDE SEQUENCE</scope>
</reference>
<feature type="non-terminal residue" evidence="1">
    <location>
        <position position="1"/>
    </location>
</feature>
<organism evidence="1">
    <name type="scientific">Lygus hesperus</name>
    <name type="common">Western plant bug</name>
    <dbReference type="NCBI Taxonomy" id="30085"/>
    <lineage>
        <taxon>Eukaryota</taxon>
        <taxon>Metazoa</taxon>
        <taxon>Ecdysozoa</taxon>
        <taxon>Arthropoda</taxon>
        <taxon>Hexapoda</taxon>
        <taxon>Insecta</taxon>
        <taxon>Pterygota</taxon>
        <taxon>Neoptera</taxon>
        <taxon>Paraneoptera</taxon>
        <taxon>Hemiptera</taxon>
        <taxon>Heteroptera</taxon>
        <taxon>Panheteroptera</taxon>
        <taxon>Cimicomorpha</taxon>
        <taxon>Miridae</taxon>
        <taxon>Mirini</taxon>
        <taxon>Lygus</taxon>
    </lineage>
</organism>
<gene>
    <name evidence="1" type="primary">TPP1</name>
    <name evidence="1" type="ORF">CM83_4562</name>
</gene>
<protein>
    <submittedName>
        <fullName evidence="1">Tripeptidyl-peptidase 1</fullName>
    </submittedName>
</protein>
<reference evidence="1" key="1">
    <citation type="journal article" date="2014" name="PLoS ONE">
        <title>Transcriptome-Based Identification of ABC Transporters in the Western Tarnished Plant Bug Lygus hesperus.</title>
        <authorList>
            <person name="Hull J.J."/>
            <person name="Chaney K."/>
            <person name="Geib S.M."/>
            <person name="Fabrick J.A."/>
            <person name="Brent C.S."/>
            <person name="Walsh D."/>
            <person name="Lavine L.C."/>
        </authorList>
    </citation>
    <scope>NUCLEOTIDE SEQUENCE</scope>
</reference>
<sequence length="374" mass="42181">LFGLIALVCSATAQTPPEPTPPNVFPPETGRPQDFENCRLNSNTLFPYVVGVWDTSIAQFVGHGSMITYIALITTCRYVLPEPWKYKAVGQSMWNLSRSEEPCMQVKSIDIIVRHPKCVASANEATFFDFTVMILNAAFDIAGPTYPTAAMVATPFEMLKAVQYINVIPNDTGCILPFFKNPEVRPPVFDFESFVLSIPFHSKCVRLLCEKIPPRPGFSELCRKRLGQRAYGTMLCVKNFDKRKLIELDSRGAYWYTGTPLVCNSSTVGMAAQPKRRNTFPEPDSVDIHFVVTFLRVWPWLMDHIEGNTAPWVRPVFIENMEMAPEEYTDPIYVPIDSDNPDAFLGDAMSPSSSLYNTIFSLLISFSQTRKLLR</sequence>
<proteinExistence type="predicted"/>
<dbReference type="EMBL" id="GBHO01043330">
    <property type="protein sequence ID" value="JAG00274.1"/>
    <property type="molecule type" value="Transcribed_RNA"/>
</dbReference>
<dbReference type="AlphaFoldDB" id="A0A0A9VX93"/>